<evidence type="ECO:0000256" key="8">
    <source>
        <dbReference type="ARBA" id="ARBA00022691"/>
    </source>
</evidence>
<keyword evidence="6 9" id="KW-0489">Methyltransferase</keyword>
<dbReference type="Pfam" id="PF05724">
    <property type="entry name" value="TPMT"/>
    <property type="match status" value="1"/>
</dbReference>
<evidence type="ECO:0000313" key="14">
    <source>
        <dbReference type="Proteomes" id="UP000255066"/>
    </source>
</evidence>
<evidence type="ECO:0000256" key="5">
    <source>
        <dbReference type="ARBA" id="ARBA00022490"/>
    </source>
</evidence>
<evidence type="ECO:0000256" key="3">
    <source>
        <dbReference type="ARBA" id="ARBA00008145"/>
    </source>
</evidence>
<evidence type="ECO:0000256" key="1">
    <source>
        <dbReference type="ARBA" id="ARBA00000903"/>
    </source>
</evidence>
<dbReference type="HAMAP" id="MF_00812">
    <property type="entry name" value="Thiopur_methtran"/>
    <property type="match status" value="1"/>
</dbReference>
<dbReference type="PROSITE" id="PS51585">
    <property type="entry name" value="SAM_MT_TPMT"/>
    <property type="match status" value="1"/>
</dbReference>
<organism evidence="12 14">
    <name type="scientific">Legionella birminghamensis</name>
    <dbReference type="NCBI Taxonomy" id="28083"/>
    <lineage>
        <taxon>Bacteria</taxon>
        <taxon>Pseudomonadati</taxon>
        <taxon>Pseudomonadota</taxon>
        <taxon>Gammaproteobacteria</taxon>
        <taxon>Legionellales</taxon>
        <taxon>Legionellaceae</taxon>
        <taxon>Legionella</taxon>
    </lineage>
</organism>
<dbReference type="EC" id="2.1.1.67" evidence="4 9"/>
<keyword evidence="7 9" id="KW-0808">Transferase</keyword>
<dbReference type="GO" id="GO:0005737">
    <property type="term" value="C:cytoplasm"/>
    <property type="evidence" value="ECO:0007669"/>
    <property type="project" value="UniProtKB-SubCell"/>
</dbReference>
<dbReference type="PIRSF" id="PIRSF023956">
    <property type="entry name" value="Thiopurine_S-methyltransferase"/>
    <property type="match status" value="1"/>
</dbReference>
<dbReference type="PANTHER" id="PTHR10259">
    <property type="entry name" value="THIOPURINE S-METHYLTRANSFERASE"/>
    <property type="match status" value="1"/>
</dbReference>
<dbReference type="GO" id="GO:0008119">
    <property type="term" value="F:thiopurine S-methyltransferase activity"/>
    <property type="evidence" value="ECO:0007669"/>
    <property type="project" value="UniProtKB-UniRule"/>
</dbReference>
<dbReference type="Gene3D" id="3.40.50.150">
    <property type="entry name" value="Vaccinia Virus protein VP39"/>
    <property type="match status" value="1"/>
</dbReference>
<feature type="binding site" evidence="9">
    <location>
        <position position="45"/>
    </location>
    <ligand>
        <name>S-adenosyl-L-methionine</name>
        <dbReference type="ChEBI" id="CHEBI:59789"/>
    </ligand>
</feature>
<proteinExistence type="inferred from homology"/>
<comment type="subcellular location">
    <subcellularLocation>
        <location evidence="2 9">Cytoplasm</location>
    </subcellularLocation>
</comment>
<keyword evidence="13" id="KW-1185">Reference proteome</keyword>
<dbReference type="Proteomes" id="UP000255066">
    <property type="component" value="Unassembled WGS sequence"/>
</dbReference>
<name>A0A378IAN1_9GAMM</name>
<evidence type="ECO:0000256" key="9">
    <source>
        <dbReference type="HAMAP-Rule" id="MF_00812"/>
    </source>
</evidence>
<keyword evidence="10" id="KW-1133">Transmembrane helix</keyword>
<protein>
    <recommendedName>
        <fullName evidence="4 9">Thiopurine S-methyltransferase</fullName>
        <ecNumber evidence="4 9">2.1.1.67</ecNumber>
    </recommendedName>
    <alternativeName>
        <fullName evidence="9">Thiopurine methyltransferase</fullName>
    </alternativeName>
</protein>
<dbReference type="NCBIfam" id="TIGR03840">
    <property type="entry name" value="TMPT_Se_Te"/>
    <property type="match status" value="1"/>
</dbReference>
<dbReference type="AlphaFoldDB" id="A0A378IAN1"/>
<feature type="binding site" evidence="9">
    <location>
        <position position="10"/>
    </location>
    <ligand>
        <name>S-adenosyl-L-methionine</name>
        <dbReference type="ChEBI" id="CHEBI:59789"/>
    </ligand>
</feature>
<dbReference type="PANTHER" id="PTHR10259:SF11">
    <property type="entry name" value="THIOPURINE S-METHYLTRANSFERASE"/>
    <property type="match status" value="1"/>
</dbReference>
<gene>
    <name evidence="9 12" type="primary">tpm</name>
    <name evidence="11" type="ORF">Lbir_0046</name>
    <name evidence="12" type="ORF">NCTC12437_01881</name>
</gene>
<comment type="similarity">
    <text evidence="3 9">Belongs to the class I-like SAM-binding methyltransferase superfamily. TPMT family.</text>
</comment>
<reference evidence="11 13" key="1">
    <citation type="submission" date="2015-11" db="EMBL/GenBank/DDBJ databases">
        <title>Genomic analysis of 38 Legionella species identifies large and diverse effector repertoires.</title>
        <authorList>
            <person name="Burstein D."/>
            <person name="Amaro F."/>
            <person name="Zusman T."/>
            <person name="Lifshitz Z."/>
            <person name="Cohen O."/>
            <person name="Gilbert J.A."/>
            <person name="Pupko T."/>
            <person name="Shuman H.A."/>
            <person name="Segal G."/>
        </authorList>
    </citation>
    <scope>NUCLEOTIDE SEQUENCE [LARGE SCALE GENOMIC DNA]</scope>
    <source>
        <strain evidence="11 13">CDC#1407-AL-14</strain>
    </source>
</reference>
<dbReference type="RefSeq" id="WP_058522175.1">
    <property type="nucleotide sequence ID" value="NZ_CAAAHV010000032.1"/>
</dbReference>
<evidence type="ECO:0000256" key="10">
    <source>
        <dbReference type="SAM" id="Phobius"/>
    </source>
</evidence>
<accession>A0A378IAN1</accession>
<dbReference type="InterPro" id="IPR008854">
    <property type="entry name" value="TPMT"/>
</dbReference>
<evidence type="ECO:0000313" key="12">
    <source>
        <dbReference type="EMBL" id="STX32103.1"/>
    </source>
</evidence>
<sequence length="217" mass="24948">MDKNFWLQKWQSKDIGFNQQQPNKLMQRYFPSLKLEPGARIFVPLCGQSIDMLWLAEQGYQVIGVELSELACSAFFDENKIDYRIEPIKNFTVFYSDKITIYAGDFFKISQAMLGSIDAVYDRAALIALPEEMRKLYSNHLTALISAGTMMLLIITTYNQDEMRGPPFSVDEQEVEALYNNRFAITQLYKKPFEVSAHLQARGLKQAVEQAYLLVKG</sequence>
<dbReference type="STRING" id="28083.Lbir_0046"/>
<feature type="binding site" evidence="9">
    <location>
        <position position="123"/>
    </location>
    <ligand>
        <name>S-adenosyl-L-methionine</name>
        <dbReference type="ChEBI" id="CHEBI:59789"/>
    </ligand>
</feature>
<dbReference type="SUPFAM" id="SSF53335">
    <property type="entry name" value="S-adenosyl-L-methionine-dependent methyltransferases"/>
    <property type="match status" value="1"/>
</dbReference>
<dbReference type="GO" id="GO:0010038">
    <property type="term" value="P:response to metal ion"/>
    <property type="evidence" value="ECO:0007669"/>
    <property type="project" value="InterPro"/>
</dbReference>
<dbReference type="InterPro" id="IPR025835">
    <property type="entry name" value="Thiopurine_S-MeTrfase"/>
</dbReference>
<comment type="catalytic activity">
    <reaction evidence="1 9">
        <text>S-adenosyl-L-methionine + a thiopurine = S-adenosyl-L-homocysteine + a thiopurine S-methylether.</text>
        <dbReference type="EC" id="2.1.1.67"/>
    </reaction>
</comment>
<keyword evidence="10" id="KW-0472">Membrane</keyword>
<dbReference type="EMBL" id="UGNW01000001">
    <property type="protein sequence ID" value="STX32103.1"/>
    <property type="molecule type" value="Genomic_DNA"/>
</dbReference>
<dbReference type="NCBIfam" id="NF009732">
    <property type="entry name" value="PRK13255.1"/>
    <property type="match status" value="1"/>
</dbReference>
<dbReference type="InterPro" id="IPR022474">
    <property type="entry name" value="Thiopur_S-MeTfrase_Se/Te_detox"/>
</dbReference>
<dbReference type="Proteomes" id="UP000054735">
    <property type="component" value="Unassembled WGS sequence"/>
</dbReference>
<reference evidence="12 14" key="2">
    <citation type="submission" date="2018-06" db="EMBL/GenBank/DDBJ databases">
        <authorList>
            <consortium name="Pathogen Informatics"/>
            <person name="Doyle S."/>
        </authorList>
    </citation>
    <scope>NUCLEOTIDE SEQUENCE [LARGE SCALE GENOMIC DNA]</scope>
    <source>
        <strain evidence="12 14">NCTC12437</strain>
    </source>
</reference>
<evidence type="ECO:0000256" key="4">
    <source>
        <dbReference type="ARBA" id="ARBA00011905"/>
    </source>
</evidence>
<evidence type="ECO:0000256" key="7">
    <source>
        <dbReference type="ARBA" id="ARBA00022679"/>
    </source>
</evidence>
<evidence type="ECO:0000313" key="13">
    <source>
        <dbReference type="Proteomes" id="UP000054735"/>
    </source>
</evidence>
<dbReference type="InterPro" id="IPR029063">
    <property type="entry name" value="SAM-dependent_MTases_sf"/>
</dbReference>
<evidence type="ECO:0000256" key="2">
    <source>
        <dbReference type="ARBA" id="ARBA00004496"/>
    </source>
</evidence>
<keyword evidence="5 9" id="KW-0963">Cytoplasm</keyword>
<evidence type="ECO:0000256" key="6">
    <source>
        <dbReference type="ARBA" id="ARBA00022603"/>
    </source>
</evidence>
<dbReference type="EMBL" id="LNXT01000001">
    <property type="protein sequence ID" value="KTC75977.1"/>
    <property type="molecule type" value="Genomic_DNA"/>
</dbReference>
<evidence type="ECO:0000313" key="11">
    <source>
        <dbReference type="EMBL" id="KTC75977.1"/>
    </source>
</evidence>
<dbReference type="OrthoDB" id="9778208at2"/>
<dbReference type="GO" id="GO:0032259">
    <property type="term" value="P:methylation"/>
    <property type="evidence" value="ECO:0007669"/>
    <property type="project" value="UniProtKB-KW"/>
</dbReference>
<keyword evidence="8 9" id="KW-0949">S-adenosyl-L-methionine</keyword>
<feature type="transmembrane region" description="Helical" evidence="10">
    <location>
        <begin position="141"/>
        <end position="158"/>
    </location>
</feature>
<keyword evidence="10" id="KW-0812">Transmembrane</keyword>
<dbReference type="FunFam" id="3.40.50.150:FF:000101">
    <property type="entry name" value="Thiopurine S-methyltransferase"/>
    <property type="match status" value="1"/>
</dbReference>
<feature type="binding site" evidence="9">
    <location>
        <position position="66"/>
    </location>
    <ligand>
        <name>S-adenosyl-L-methionine</name>
        <dbReference type="ChEBI" id="CHEBI:59789"/>
    </ligand>
</feature>